<dbReference type="AlphaFoldDB" id="A0A2H0BGF1"/>
<protein>
    <submittedName>
        <fullName evidence="1">Uncharacterized protein</fullName>
    </submittedName>
</protein>
<accession>A0A2H0BGF1</accession>
<evidence type="ECO:0000313" key="1">
    <source>
        <dbReference type="EMBL" id="PIP56731.1"/>
    </source>
</evidence>
<evidence type="ECO:0000313" key="2">
    <source>
        <dbReference type="Proteomes" id="UP000228495"/>
    </source>
</evidence>
<reference evidence="1 2" key="1">
    <citation type="submission" date="2017-09" db="EMBL/GenBank/DDBJ databases">
        <title>Depth-based differentiation of microbial function through sediment-hosted aquifers and enrichment of novel symbionts in the deep terrestrial subsurface.</title>
        <authorList>
            <person name="Probst A.J."/>
            <person name="Ladd B."/>
            <person name="Jarett J.K."/>
            <person name="Geller-Mcgrath D.E."/>
            <person name="Sieber C.M."/>
            <person name="Emerson J.B."/>
            <person name="Anantharaman K."/>
            <person name="Thomas B.C."/>
            <person name="Malmstrom R."/>
            <person name="Stieglmeier M."/>
            <person name="Klingl A."/>
            <person name="Woyke T."/>
            <person name="Ryan C.M."/>
            <person name="Banfield J.F."/>
        </authorList>
    </citation>
    <scope>NUCLEOTIDE SEQUENCE [LARGE SCALE GENOMIC DNA]</scope>
    <source>
        <strain evidence="1">CG22_combo_CG10-13_8_21_14_all_39_12</strain>
    </source>
</reference>
<proteinExistence type="predicted"/>
<organism evidence="1 2">
    <name type="scientific">candidate division WWE3 bacterium CG22_combo_CG10-13_8_21_14_all_39_12</name>
    <dbReference type="NCBI Taxonomy" id="1975094"/>
    <lineage>
        <taxon>Bacteria</taxon>
        <taxon>Katanobacteria</taxon>
    </lineage>
</organism>
<gene>
    <name evidence="1" type="ORF">COX05_01540</name>
</gene>
<name>A0A2H0BGF1_UNCKA</name>
<dbReference type="Proteomes" id="UP000228495">
    <property type="component" value="Unassembled WGS sequence"/>
</dbReference>
<sequence>MANTLEKLQSIYARAEKASSFKYFLLALFDYVEELLTMSMTRTTKSFGQKSQKQTLERRCFKTRKMTTILHSRTGE</sequence>
<dbReference type="EMBL" id="PCSU01000021">
    <property type="protein sequence ID" value="PIP56731.1"/>
    <property type="molecule type" value="Genomic_DNA"/>
</dbReference>
<comment type="caution">
    <text evidence="1">The sequence shown here is derived from an EMBL/GenBank/DDBJ whole genome shotgun (WGS) entry which is preliminary data.</text>
</comment>